<name>A0A6J8EZT8_MYTCO</name>
<feature type="binding site" evidence="11">
    <location>
        <position position="253"/>
    </location>
    <ligand>
        <name>Zn(2+)</name>
        <dbReference type="ChEBI" id="CHEBI:29105"/>
        <label>2</label>
        <note>catalytic</note>
    </ligand>
</feature>
<dbReference type="InterPro" id="IPR021190">
    <property type="entry name" value="Pept_M10A"/>
</dbReference>
<feature type="binding site" evidence="12">
    <location>
        <position position="350"/>
    </location>
    <ligand>
        <name>Ca(2+)</name>
        <dbReference type="ChEBI" id="CHEBI:29108"/>
        <label>4</label>
    </ligand>
</feature>
<feature type="binding site" evidence="12">
    <location>
        <position position="208"/>
    </location>
    <ligand>
        <name>Zn(2+)</name>
        <dbReference type="ChEBI" id="CHEBI:29105"/>
        <label>1</label>
    </ligand>
</feature>
<keyword evidence="3 11" id="KW-0479">Metal-binding</keyword>
<dbReference type="Pfam" id="PF00045">
    <property type="entry name" value="Hemopexin"/>
    <property type="match status" value="3"/>
</dbReference>
<dbReference type="InterPro" id="IPR006026">
    <property type="entry name" value="Peptidase_Metallo"/>
</dbReference>
<evidence type="ECO:0000256" key="9">
    <source>
        <dbReference type="ARBA" id="ARBA00023145"/>
    </source>
</evidence>
<dbReference type="GO" id="GO:0005615">
    <property type="term" value="C:extracellular space"/>
    <property type="evidence" value="ECO:0007669"/>
    <property type="project" value="TreeGrafter"/>
</dbReference>
<dbReference type="InterPro" id="IPR036365">
    <property type="entry name" value="PGBD-like_sf"/>
</dbReference>
<evidence type="ECO:0000256" key="16">
    <source>
        <dbReference type="SAM" id="SignalP"/>
    </source>
</evidence>
<dbReference type="PRINTS" id="PR00138">
    <property type="entry name" value="MATRIXIN"/>
</dbReference>
<dbReference type="InterPro" id="IPR018487">
    <property type="entry name" value="Hemopexin-like_repeat"/>
</dbReference>
<accession>A0A6J8EZT8</accession>
<feature type="binding site" evidence="12">
    <location>
        <position position="200"/>
    </location>
    <ligand>
        <name>Ca(2+)</name>
        <dbReference type="ChEBI" id="CHEBI:29108"/>
        <label>3</label>
    </ligand>
</feature>
<dbReference type="GO" id="GO:0031012">
    <property type="term" value="C:extracellular matrix"/>
    <property type="evidence" value="ECO:0007669"/>
    <property type="project" value="InterPro"/>
</dbReference>
<dbReference type="InterPro" id="IPR002477">
    <property type="entry name" value="Peptidoglycan-bd-like"/>
</dbReference>
<dbReference type="GO" id="GO:0030574">
    <property type="term" value="P:collagen catabolic process"/>
    <property type="evidence" value="ECO:0007669"/>
    <property type="project" value="TreeGrafter"/>
</dbReference>
<evidence type="ECO:0000256" key="2">
    <source>
        <dbReference type="ARBA" id="ARBA00022670"/>
    </source>
</evidence>
<evidence type="ECO:0000256" key="12">
    <source>
        <dbReference type="PIRSR" id="PIRSR621190-2"/>
    </source>
</evidence>
<feature type="binding site" description="in inhibited form" evidence="12">
    <location>
        <position position="110"/>
    </location>
    <ligand>
        <name>Zn(2+)</name>
        <dbReference type="ChEBI" id="CHEBI:29105"/>
        <label>2</label>
        <note>catalytic</note>
    </ligand>
</feature>
<evidence type="ECO:0000256" key="8">
    <source>
        <dbReference type="ARBA" id="ARBA00023049"/>
    </source>
</evidence>
<feature type="repeat" description="Hemopexin" evidence="14">
    <location>
        <begin position="435"/>
        <end position="486"/>
    </location>
</feature>
<dbReference type="InterPro" id="IPR036375">
    <property type="entry name" value="Hemopexin-like_dom_sf"/>
</dbReference>
<dbReference type="PROSITE" id="PS51642">
    <property type="entry name" value="HEMOPEXIN_2"/>
    <property type="match status" value="2"/>
</dbReference>
<keyword evidence="19" id="KW-1185">Reference proteome</keyword>
<evidence type="ECO:0000256" key="5">
    <source>
        <dbReference type="ARBA" id="ARBA00022737"/>
    </source>
</evidence>
<evidence type="ECO:0000256" key="6">
    <source>
        <dbReference type="ARBA" id="ARBA00022801"/>
    </source>
</evidence>
<feature type="binding site" evidence="12">
    <location>
        <position position="193"/>
    </location>
    <ligand>
        <name>Zn(2+)</name>
        <dbReference type="ChEBI" id="CHEBI:29105"/>
        <label>1</label>
    </ligand>
</feature>
<evidence type="ECO:0000256" key="4">
    <source>
        <dbReference type="ARBA" id="ARBA00022729"/>
    </source>
</evidence>
<feature type="domain" description="Peptidase metallopeptidase" evidence="17">
    <location>
        <begin position="129"/>
        <end position="288"/>
    </location>
</feature>
<dbReference type="OrthoDB" id="406838at2759"/>
<feature type="binding site" evidence="12">
    <location>
        <position position="441"/>
    </location>
    <ligand>
        <name>Ca(2+)</name>
        <dbReference type="ChEBI" id="CHEBI:29108"/>
        <label>5</label>
    </ligand>
</feature>
<dbReference type="SUPFAM" id="SSF47090">
    <property type="entry name" value="PGBD-like"/>
    <property type="match status" value="1"/>
</dbReference>
<keyword evidence="4 16" id="KW-0732">Signal</keyword>
<feature type="binding site" evidence="12">
    <location>
        <position position="398"/>
    </location>
    <ligand>
        <name>Ca(2+)</name>
        <dbReference type="ChEBI" id="CHEBI:29108"/>
        <label>5</label>
    </ligand>
</feature>
<feature type="compositionally biased region" description="Polar residues" evidence="15">
    <location>
        <begin position="287"/>
        <end position="296"/>
    </location>
</feature>
<keyword evidence="12" id="KW-0106">Calcium</keyword>
<keyword evidence="7 11" id="KW-0862">Zinc</keyword>
<feature type="binding site" evidence="12">
    <location>
        <position position="218"/>
    </location>
    <ligand>
        <name>Zn(2+)</name>
        <dbReference type="ChEBI" id="CHEBI:29105"/>
        <label>1</label>
    </ligand>
</feature>
<feature type="binding site" evidence="12">
    <location>
        <position position="181"/>
    </location>
    <ligand>
        <name>Ca(2+)</name>
        <dbReference type="ChEBI" id="CHEBI:29108"/>
        <label>2</label>
    </ligand>
</feature>
<dbReference type="GO" id="GO:0008270">
    <property type="term" value="F:zinc ion binding"/>
    <property type="evidence" value="ECO:0007669"/>
    <property type="project" value="InterPro"/>
</dbReference>
<dbReference type="InterPro" id="IPR001818">
    <property type="entry name" value="Pept_M10_metallopeptidase"/>
</dbReference>
<dbReference type="PANTHER" id="PTHR10201:SF291">
    <property type="entry name" value="MATRIX METALLOPROTEINASE 1, ISOFORM C-RELATED"/>
    <property type="match status" value="1"/>
</dbReference>
<feature type="modified residue" description="Phosphotyrosine; by PKDCC" evidence="13">
    <location>
        <position position="425"/>
    </location>
</feature>
<dbReference type="Proteomes" id="UP000507470">
    <property type="component" value="Unassembled WGS sequence"/>
</dbReference>
<dbReference type="SMART" id="SM00120">
    <property type="entry name" value="HX"/>
    <property type="match status" value="4"/>
</dbReference>
<dbReference type="Gene3D" id="2.110.10.10">
    <property type="entry name" value="Hemopexin-like domain"/>
    <property type="match status" value="1"/>
</dbReference>
<reference evidence="18 19" key="1">
    <citation type="submission" date="2020-06" db="EMBL/GenBank/DDBJ databases">
        <authorList>
            <person name="Li R."/>
            <person name="Bekaert M."/>
        </authorList>
    </citation>
    <scope>NUCLEOTIDE SEQUENCE [LARGE SCALE GENOMIC DNA]</scope>
    <source>
        <strain evidence="19">wild</strain>
    </source>
</reference>
<evidence type="ECO:0000256" key="13">
    <source>
        <dbReference type="PIRSR" id="PIRSR621190-4"/>
    </source>
</evidence>
<evidence type="ECO:0000256" key="11">
    <source>
        <dbReference type="PIRSR" id="PIRSR001191-2"/>
    </source>
</evidence>
<dbReference type="Pfam" id="PF01471">
    <property type="entry name" value="PG_binding_1"/>
    <property type="match status" value="1"/>
</dbReference>
<dbReference type="InterPro" id="IPR000585">
    <property type="entry name" value="Hemopexin-like_dom"/>
</dbReference>
<feature type="binding site" evidence="11">
    <location>
        <position position="243"/>
    </location>
    <ligand>
        <name>Zn(2+)</name>
        <dbReference type="ChEBI" id="CHEBI:29105"/>
        <label>2</label>
        <note>catalytic</note>
    </ligand>
</feature>
<dbReference type="PIRSF" id="PIRSF001191">
    <property type="entry name" value="Peptidase_M10A_matrix"/>
    <property type="match status" value="1"/>
</dbReference>
<keyword evidence="6" id="KW-0378">Hydrolase</keyword>
<feature type="active site" evidence="10">
    <location>
        <position position="244"/>
    </location>
</feature>
<protein>
    <submittedName>
        <fullName evidence="18">Matrilysin</fullName>
    </submittedName>
</protein>
<sequence length="541" mass="61213">MQTHISILCICLMSGFIPLKTSQVNGNENGVNGNENGTNGIDTFLGNFHFSADNFLEKFGYMEMPKSEGNISHSAESRERAVRLFQEYYGLTVSGIMDKNTIVQMKRPRCGVPDMGKGSPNGPAPFTAPGYKWNKNIISWKTTRYSRKLPSSTQRFAFENSFKKWSDVTPLKFEYTNGDPDIEIYFARGNHGDGVGNSFDGPGRVLAHAYYPTDGGTHFDEDEKWVFGGNANDGIDLEVVAAHEFGHALGLGHSNNPDSLMYPAYRFQSQGWKLHYDDIVGIQSLYGSPSETSTPPMTVPSVRQTPRRRPTTQSMTTHRSVTRTTQITSNFPDTTIKPNLPGGTCNLTFDAITLGLNGNTYAFRNMEVYKLGNAGMAPGYPKKSYDVFPKAPQNPSAAFHALNHVYIIKGRRLWRYTNFKLDDQYPKEVRNMPSRQRINFAFTYKNHWGDEQIYLFGDTHFWEFNKYTDDVLPRYKLPISSYWTGVPNSPDAGIQWTDNYIYLFKGSKYIKMDPRKRRVIAGYPKDIAPSWIRGVCNSVPK</sequence>
<dbReference type="CDD" id="cd00094">
    <property type="entry name" value="HX"/>
    <property type="match status" value="1"/>
</dbReference>
<comment type="cofactor">
    <cofactor evidence="12">
        <name>Zn(2+)</name>
        <dbReference type="ChEBI" id="CHEBI:29105"/>
    </cofactor>
    <text evidence="12">Binds 2 Zn(2+) ions per subunit.</text>
</comment>
<evidence type="ECO:0000256" key="3">
    <source>
        <dbReference type="ARBA" id="ARBA00022723"/>
    </source>
</evidence>
<feature type="region of interest" description="Disordered" evidence="15">
    <location>
        <begin position="287"/>
        <end position="321"/>
    </location>
</feature>
<comment type="cofactor">
    <cofactor evidence="12">
        <name>Ca(2+)</name>
        <dbReference type="ChEBI" id="CHEBI:29108"/>
    </cofactor>
    <text evidence="12">Can bind about 5 Ca(2+) ions per subunit.</text>
</comment>
<dbReference type="PANTHER" id="PTHR10201">
    <property type="entry name" value="MATRIX METALLOPROTEINASE"/>
    <property type="match status" value="1"/>
</dbReference>
<evidence type="ECO:0000313" key="19">
    <source>
        <dbReference type="Proteomes" id="UP000507470"/>
    </source>
</evidence>
<feature type="signal peptide" evidence="16">
    <location>
        <begin position="1"/>
        <end position="22"/>
    </location>
</feature>
<dbReference type="SUPFAM" id="SSF55486">
    <property type="entry name" value="Metalloproteases ('zincins'), catalytic domain"/>
    <property type="match status" value="1"/>
</dbReference>
<feature type="binding site" evidence="12">
    <location>
        <position position="223"/>
    </location>
    <ligand>
        <name>Ca(2+)</name>
        <dbReference type="ChEBI" id="CHEBI:29108"/>
        <label>1</label>
    </ligand>
</feature>
<feature type="binding site" evidence="11">
    <location>
        <position position="247"/>
    </location>
    <ligand>
        <name>Zn(2+)</name>
        <dbReference type="ChEBI" id="CHEBI:29105"/>
        <label>2</label>
        <note>catalytic</note>
    </ligand>
</feature>
<dbReference type="Gene3D" id="3.40.390.10">
    <property type="entry name" value="Collagenase (Catalytic Domain)"/>
    <property type="match status" value="1"/>
</dbReference>
<feature type="binding site" evidence="12">
    <location>
        <position position="261"/>
    </location>
    <ligand>
        <name>Zn(2+)</name>
        <dbReference type="ChEBI" id="CHEBI:29105"/>
        <label>2</label>
        <note>catalytic</note>
    </ligand>
</feature>
<evidence type="ECO:0000256" key="1">
    <source>
        <dbReference type="ARBA" id="ARBA00010370"/>
    </source>
</evidence>
<keyword evidence="5" id="KW-0677">Repeat</keyword>
<feature type="binding site" evidence="12">
    <location>
        <position position="352"/>
    </location>
    <ligand>
        <name>Ca(2+)</name>
        <dbReference type="ChEBI" id="CHEBI:29108"/>
        <label>5</label>
    </ligand>
</feature>
<dbReference type="InterPro" id="IPR024079">
    <property type="entry name" value="MetalloPept_cat_dom_sf"/>
</dbReference>
<comment type="similarity">
    <text evidence="1">Belongs to the peptidase M10A family.</text>
</comment>
<evidence type="ECO:0000313" key="18">
    <source>
        <dbReference type="EMBL" id="CAC5425273.1"/>
    </source>
</evidence>
<dbReference type="GO" id="GO:0030198">
    <property type="term" value="P:extracellular matrix organization"/>
    <property type="evidence" value="ECO:0007669"/>
    <property type="project" value="TreeGrafter"/>
</dbReference>
<evidence type="ECO:0000256" key="10">
    <source>
        <dbReference type="PIRSR" id="PIRSR001191-1"/>
    </source>
</evidence>
<evidence type="ECO:0000256" key="7">
    <source>
        <dbReference type="ARBA" id="ARBA00022833"/>
    </source>
</evidence>
<organism evidence="18 19">
    <name type="scientific">Mytilus coruscus</name>
    <name type="common">Sea mussel</name>
    <dbReference type="NCBI Taxonomy" id="42192"/>
    <lineage>
        <taxon>Eukaryota</taxon>
        <taxon>Metazoa</taxon>
        <taxon>Spiralia</taxon>
        <taxon>Lophotrochozoa</taxon>
        <taxon>Mollusca</taxon>
        <taxon>Bivalvia</taxon>
        <taxon>Autobranchia</taxon>
        <taxon>Pteriomorphia</taxon>
        <taxon>Mytilida</taxon>
        <taxon>Mytiloidea</taxon>
        <taxon>Mytilidae</taxon>
        <taxon>Mytilinae</taxon>
        <taxon>Mytilus</taxon>
    </lineage>
</organism>
<feature type="binding site" evidence="12">
    <location>
        <position position="191"/>
    </location>
    <ligand>
        <name>Zn(2+)</name>
        <dbReference type="ChEBI" id="CHEBI:29105"/>
        <label>1</label>
    </ligand>
</feature>
<dbReference type="EMBL" id="CACVKT020010231">
    <property type="protein sequence ID" value="CAC5425273.1"/>
    <property type="molecule type" value="Genomic_DNA"/>
</dbReference>
<dbReference type="GO" id="GO:0006508">
    <property type="term" value="P:proteolysis"/>
    <property type="evidence" value="ECO:0007669"/>
    <property type="project" value="UniProtKB-KW"/>
</dbReference>
<dbReference type="AlphaFoldDB" id="A0A6J8EZT8"/>
<dbReference type="SUPFAM" id="SSF50923">
    <property type="entry name" value="Hemopexin-like domain"/>
    <property type="match status" value="1"/>
</dbReference>
<feature type="binding site" evidence="12">
    <location>
        <position position="220"/>
    </location>
    <ligand>
        <name>Ca(2+)</name>
        <dbReference type="ChEBI" id="CHEBI:29108"/>
        <label>3</label>
    </ligand>
</feature>
<dbReference type="CDD" id="cd04278">
    <property type="entry name" value="ZnMc_MMP"/>
    <property type="match status" value="1"/>
</dbReference>
<keyword evidence="2" id="KW-0645">Protease</keyword>
<feature type="binding site" evidence="12">
    <location>
        <position position="201"/>
    </location>
    <ligand>
        <name>Ca(2+)</name>
        <dbReference type="ChEBI" id="CHEBI:29108"/>
        <label>3</label>
    </ligand>
</feature>
<gene>
    <name evidence="18" type="ORF">MCOR_57111</name>
</gene>
<dbReference type="InterPro" id="IPR033739">
    <property type="entry name" value="M10A_MMP"/>
</dbReference>
<feature type="binding site" evidence="12">
    <location>
        <position position="223"/>
    </location>
    <ligand>
        <name>Ca(2+)</name>
        <dbReference type="ChEBI" id="CHEBI:29108"/>
        <label>3</label>
    </ligand>
</feature>
<evidence type="ECO:0000256" key="14">
    <source>
        <dbReference type="PROSITE-ProRule" id="PRU01011"/>
    </source>
</evidence>
<keyword evidence="9" id="KW-0865">Zymogen</keyword>
<dbReference type="SMART" id="SM00235">
    <property type="entry name" value="ZnMc"/>
    <property type="match status" value="1"/>
</dbReference>
<keyword evidence="8" id="KW-0482">Metalloprotease</keyword>
<dbReference type="FunFam" id="3.40.390.10:FF:000091">
    <property type="entry name" value="Matrix metalloproteinase-16-like Protein"/>
    <property type="match status" value="1"/>
</dbReference>
<dbReference type="Pfam" id="PF00413">
    <property type="entry name" value="Peptidase_M10"/>
    <property type="match status" value="1"/>
</dbReference>
<evidence type="ECO:0000256" key="15">
    <source>
        <dbReference type="SAM" id="MobiDB-lite"/>
    </source>
</evidence>
<feature type="chain" id="PRO_5026951937" evidence="16">
    <location>
        <begin position="23"/>
        <end position="541"/>
    </location>
</feature>
<feature type="binding site" evidence="12">
    <location>
        <position position="491"/>
    </location>
    <ligand>
        <name>Ca(2+)</name>
        <dbReference type="ChEBI" id="CHEBI:29108"/>
        <label>4</label>
    </ligand>
</feature>
<feature type="repeat" description="Hemopexin" evidence="14">
    <location>
        <begin position="487"/>
        <end position="534"/>
    </location>
</feature>
<proteinExistence type="inferred from homology"/>
<dbReference type="GO" id="GO:0004222">
    <property type="term" value="F:metalloendopeptidase activity"/>
    <property type="evidence" value="ECO:0007669"/>
    <property type="project" value="InterPro"/>
</dbReference>
<evidence type="ECO:0000259" key="17">
    <source>
        <dbReference type="SMART" id="SM00235"/>
    </source>
</evidence>